<dbReference type="Pfam" id="PF12695">
    <property type="entry name" value="Abhydrolase_5"/>
    <property type="match status" value="1"/>
</dbReference>
<dbReference type="InterPro" id="IPR029059">
    <property type="entry name" value="AB_hydrolase_5"/>
</dbReference>
<dbReference type="AlphaFoldDB" id="A0AAW8SZE1"/>
<feature type="compositionally biased region" description="Gly residues" evidence="1">
    <location>
        <begin position="197"/>
        <end position="207"/>
    </location>
</feature>
<feature type="region of interest" description="Disordered" evidence="1">
    <location>
        <begin position="193"/>
        <end position="221"/>
    </location>
</feature>
<sequence>MKKWKKILLIVVLAIVVIISGGIAYLKTQTYSPTNQAQQVAEQAEDKSDWLYFPSKDTSKPLIIFYPGALVKPESYSDWAETVAKAGYPVYIVKMPLDLAILAPNRGEKILSQQPNRDYVIGGHSLGGVMASRFANEHTKKLRGAFFLASYPDEKGSLADSKIPVLSLTAENDQVLNQEAYKKAKKELPKTTDYQEIGGGNHAGFGSYGKQKGDGKSTITDQNQQVAQRLIAWLEEKVHTKD</sequence>
<evidence type="ECO:0000256" key="1">
    <source>
        <dbReference type="SAM" id="MobiDB-lite"/>
    </source>
</evidence>
<dbReference type="EMBL" id="JARPXM010000013">
    <property type="protein sequence ID" value="MDT2539027.1"/>
    <property type="molecule type" value="Genomic_DNA"/>
</dbReference>
<dbReference type="SUPFAM" id="SSF53474">
    <property type="entry name" value="alpha/beta-Hydrolases"/>
    <property type="match status" value="1"/>
</dbReference>
<reference evidence="3" key="1">
    <citation type="submission" date="2023-03" db="EMBL/GenBank/DDBJ databases">
        <authorList>
            <person name="Shen W."/>
            <person name="Cai J."/>
        </authorList>
    </citation>
    <scope>NUCLEOTIDE SEQUENCE</scope>
    <source>
        <strain evidence="3">B646-2</strain>
    </source>
</reference>
<evidence type="ECO:0000313" key="4">
    <source>
        <dbReference type="Proteomes" id="UP001249240"/>
    </source>
</evidence>
<dbReference type="Gene3D" id="3.40.50.1820">
    <property type="entry name" value="alpha/beta hydrolase"/>
    <property type="match status" value="1"/>
</dbReference>
<comment type="caution">
    <text evidence="3">The sequence shown here is derived from an EMBL/GenBank/DDBJ whole genome shotgun (WGS) entry which is preliminary data.</text>
</comment>
<dbReference type="GO" id="GO:0016787">
    <property type="term" value="F:hydrolase activity"/>
    <property type="evidence" value="ECO:0007669"/>
    <property type="project" value="UniProtKB-KW"/>
</dbReference>
<organism evidence="3 4">
    <name type="scientific">Enterococcus raffinosus</name>
    <dbReference type="NCBI Taxonomy" id="71452"/>
    <lineage>
        <taxon>Bacteria</taxon>
        <taxon>Bacillati</taxon>
        <taxon>Bacillota</taxon>
        <taxon>Bacilli</taxon>
        <taxon>Lactobacillales</taxon>
        <taxon>Enterococcaceae</taxon>
        <taxon>Enterococcus</taxon>
    </lineage>
</organism>
<dbReference type="RefSeq" id="WP_010743483.1">
    <property type="nucleotide sequence ID" value="NZ_BAAAXM010000027.1"/>
</dbReference>
<keyword evidence="3" id="KW-0378">Hydrolase</keyword>
<proteinExistence type="predicted"/>
<dbReference type="Proteomes" id="UP001249240">
    <property type="component" value="Unassembled WGS sequence"/>
</dbReference>
<accession>A0AAW8SZE1</accession>
<dbReference type="InterPro" id="IPR029058">
    <property type="entry name" value="AB_hydrolase_fold"/>
</dbReference>
<gene>
    <name evidence="3" type="ORF">P7D78_12905</name>
</gene>
<protein>
    <submittedName>
        <fullName evidence="3">Alpha/beta hydrolase</fullName>
    </submittedName>
</protein>
<name>A0AAW8SZE1_9ENTE</name>
<feature type="domain" description="Alpha/beta hydrolase fold-5" evidence="2">
    <location>
        <begin position="63"/>
        <end position="225"/>
    </location>
</feature>
<evidence type="ECO:0000313" key="3">
    <source>
        <dbReference type="EMBL" id="MDT2539027.1"/>
    </source>
</evidence>
<evidence type="ECO:0000259" key="2">
    <source>
        <dbReference type="Pfam" id="PF12695"/>
    </source>
</evidence>